<evidence type="ECO:0000313" key="2">
    <source>
        <dbReference type="Proteomes" id="UP000002168"/>
    </source>
</evidence>
<dbReference type="AlphaFoldDB" id="B1KH39"/>
<dbReference type="HOGENOM" id="CLU_458480_0_0_6"/>
<dbReference type="Pfam" id="PF14903">
    <property type="entry name" value="WG_beta_rep"/>
    <property type="match status" value="1"/>
</dbReference>
<dbReference type="STRING" id="392500.Swoo_4095"/>
<accession>B1KH39</accession>
<dbReference type="KEGG" id="swd:Swoo_4095"/>
<dbReference type="InterPro" id="IPR032774">
    <property type="entry name" value="WG_beta_rep"/>
</dbReference>
<organism evidence="1 2">
    <name type="scientific">Shewanella woodyi (strain ATCC 51908 / MS32)</name>
    <dbReference type="NCBI Taxonomy" id="392500"/>
    <lineage>
        <taxon>Bacteria</taxon>
        <taxon>Pseudomonadati</taxon>
        <taxon>Pseudomonadota</taxon>
        <taxon>Gammaproteobacteria</taxon>
        <taxon>Alteromonadales</taxon>
        <taxon>Shewanellaceae</taxon>
        <taxon>Shewanella</taxon>
    </lineage>
</organism>
<gene>
    <name evidence="1" type="ordered locus">Swoo_4095</name>
</gene>
<dbReference type="EMBL" id="CP000961">
    <property type="protein sequence ID" value="ACA88351.1"/>
    <property type="molecule type" value="Genomic_DNA"/>
</dbReference>
<evidence type="ECO:0000313" key="1">
    <source>
        <dbReference type="EMBL" id="ACA88351.1"/>
    </source>
</evidence>
<reference evidence="1 2" key="1">
    <citation type="submission" date="2008-02" db="EMBL/GenBank/DDBJ databases">
        <title>Complete sequence of Shewanella woodyi ATCC 51908.</title>
        <authorList>
            <consortium name="US DOE Joint Genome Institute"/>
            <person name="Copeland A."/>
            <person name="Lucas S."/>
            <person name="Lapidus A."/>
            <person name="Glavina del Rio T."/>
            <person name="Dalin E."/>
            <person name="Tice H."/>
            <person name="Bruce D."/>
            <person name="Goodwin L."/>
            <person name="Pitluck S."/>
            <person name="Sims D."/>
            <person name="Brettin T."/>
            <person name="Detter J.C."/>
            <person name="Han C."/>
            <person name="Kuske C.R."/>
            <person name="Schmutz J."/>
            <person name="Larimer F."/>
            <person name="Land M."/>
            <person name="Hauser L."/>
            <person name="Kyrpides N."/>
            <person name="Lykidis A."/>
            <person name="Zhao J.-S."/>
            <person name="Richardson P."/>
        </authorList>
    </citation>
    <scope>NUCLEOTIDE SEQUENCE [LARGE SCALE GENOMIC DNA]</scope>
    <source>
        <strain evidence="2">ATCC 51908 / MS32</strain>
    </source>
</reference>
<dbReference type="RefSeq" id="WP_012326680.1">
    <property type="nucleotide sequence ID" value="NC_010506.1"/>
</dbReference>
<keyword evidence="2" id="KW-1185">Reference proteome</keyword>
<dbReference type="Proteomes" id="UP000002168">
    <property type="component" value="Chromosome"/>
</dbReference>
<sequence length="595" mass="67716" precursor="true">MNIDVVDFRLSMLLQVLLLNLLLVSLSSQAKEAQLVQTITVPLYENLSLDLPVTGELSSWSSGYYVWRVDQLFIDLDKDKVWTINPFSLDIVISQAPREDFNYSRWRQGIVDSGALVIREDAHGMLYQSGGALHILTHYYTGKEHVLGKATLFDVEDLNQANISYEVLSSFIPKHVYQGYQSRFVTPLDIKTTLANMPITTEPWLAKALSDTIPSYLNGRALLSADTQNWKPVDTKQSKIPLKIYAETELGTLEYFADTAQEDGWSVAFIGENQDKSKVNRLTLQNMSNPTQYFSYCLVEAKGVELILSASEDVHFRYMKLAEQLSFIHQCQLLDIGDMIPELHLPQLTTIIKPQLFRYSKIEPLITPKGWLKVFDKTNNPDNFFWGAVGVLDADSKVIIEPKFEEIEFIDNFFLATKKSGKVLISFNGNPLIEGSDFTSLSAGKFLVTQEEGEQSEMGVFDANNNVWLMAPALHDLRPFENTQWLQQRVTISGTNGVKQLSYYGLVELDGRVVVPPEFQSLWLNRLLDVIVVQQISIDTQNHWRYRYGVYKSNGELIMPVIYDGLEQEMGAVIKLRKEGEWWQYPDSSKLNNAN</sequence>
<proteinExistence type="predicted"/>
<evidence type="ECO:0008006" key="3">
    <source>
        <dbReference type="Google" id="ProtNLM"/>
    </source>
</evidence>
<name>B1KH39_SHEWM</name>
<protein>
    <recommendedName>
        <fullName evidence="3">KWG Leptospira repeat protein</fullName>
    </recommendedName>
</protein>